<sequence>RERPRLFPSLLTSTALPPDGMGFLPFLSKDEVNHCILVLTALCLIGTVFAFASLFILSSIKRSRSERKAKVNPPPASIPHSVAVTVSPTDKNQVSIKIGEEMEYIDDRNTNVVSSTVQIASIHESPAPANL</sequence>
<accession>A0AAV5SBU6</accession>
<reference evidence="3" key="1">
    <citation type="submission" date="2023-10" db="EMBL/GenBank/DDBJ databases">
        <title>Genome assembly of Pristionchus species.</title>
        <authorList>
            <person name="Yoshida K."/>
            <person name="Sommer R.J."/>
        </authorList>
    </citation>
    <scope>NUCLEOTIDE SEQUENCE</scope>
    <source>
        <strain evidence="3">RS0144</strain>
    </source>
</reference>
<dbReference type="AlphaFoldDB" id="A0AAV5SBU6"/>
<keyword evidence="2" id="KW-1133">Transmembrane helix</keyword>
<dbReference type="EMBL" id="BTSX01000001">
    <property type="protein sequence ID" value="GMS79643.1"/>
    <property type="molecule type" value="Genomic_DNA"/>
</dbReference>
<evidence type="ECO:0000256" key="2">
    <source>
        <dbReference type="SAM" id="Phobius"/>
    </source>
</evidence>
<name>A0AAV5SBU6_9BILA</name>
<feature type="region of interest" description="Disordered" evidence="1">
    <location>
        <begin position="63"/>
        <end position="82"/>
    </location>
</feature>
<dbReference type="Proteomes" id="UP001432027">
    <property type="component" value="Unassembled WGS sequence"/>
</dbReference>
<comment type="caution">
    <text evidence="3">The sequence shown here is derived from an EMBL/GenBank/DDBJ whole genome shotgun (WGS) entry which is preliminary data.</text>
</comment>
<evidence type="ECO:0000256" key="1">
    <source>
        <dbReference type="SAM" id="MobiDB-lite"/>
    </source>
</evidence>
<organism evidence="3 4">
    <name type="scientific">Pristionchus entomophagus</name>
    <dbReference type="NCBI Taxonomy" id="358040"/>
    <lineage>
        <taxon>Eukaryota</taxon>
        <taxon>Metazoa</taxon>
        <taxon>Ecdysozoa</taxon>
        <taxon>Nematoda</taxon>
        <taxon>Chromadorea</taxon>
        <taxon>Rhabditida</taxon>
        <taxon>Rhabditina</taxon>
        <taxon>Diplogasteromorpha</taxon>
        <taxon>Diplogasteroidea</taxon>
        <taxon>Neodiplogasteridae</taxon>
        <taxon>Pristionchus</taxon>
    </lineage>
</organism>
<feature type="transmembrane region" description="Helical" evidence="2">
    <location>
        <begin position="36"/>
        <end position="60"/>
    </location>
</feature>
<proteinExistence type="predicted"/>
<feature type="non-terminal residue" evidence="3">
    <location>
        <position position="1"/>
    </location>
</feature>
<evidence type="ECO:0000313" key="4">
    <source>
        <dbReference type="Proteomes" id="UP001432027"/>
    </source>
</evidence>
<keyword evidence="2" id="KW-0472">Membrane</keyword>
<gene>
    <name evidence="3" type="ORF">PENTCL1PPCAC_1818</name>
</gene>
<keyword evidence="4" id="KW-1185">Reference proteome</keyword>
<keyword evidence="2" id="KW-0812">Transmembrane</keyword>
<protein>
    <submittedName>
        <fullName evidence="3">Uncharacterized protein</fullName>
    </submittedName>
</protein>
<evidence type="ECO:0000313" key="3">
    <source>
        <dbReference type="EMBL" id="GMS79643.1"/>
    </source>
</evidence>